<protein>
    <recommendedName>
        <fullName evidence="2">Pseudouridine synthase</fullName>
        <ecNumber evidence="2">5.4.99.-</ecNumber>
    </recommendedName>
</protein>
<evidence type="ECO:0000256" key="1">
    <source>
        <dbReference type="ARBA" id="ARBA00010876"/>
    </source>
</evidence>
<dbReference type="Gene3D" id="3.30.2350.10">
    <property type="entry name" value="Pseudouridine synthase"/>
    <property type="match status" value="1"/>
</dbReference>
<comment type="similarity">
    <text evidence="1 2">Belongs to the pseudouridine synthase RluA family.</text>
</comment>
<organism evidence="4 5">
    <name type="scientific">Terrimonas rubra</name>
    <dbReference type="NCBI Taxonomy" id="1035890"/>
    <lineage>
        <taxon>Bacteria</taxon>
        <taxon>Pseudomonadati</taxon>
        <taxon>Bacteroidota</taxon>
        <taxon>Chitinophagia</taxon>
        <taxon>Chitinophagales</taxon>
        <taxon>Chitinophagaceae</taxon>
        <taxon>Terrimonas</taxon>
    </lineage>
</organism>
<dbReference type="Pfam" id="PF00849">
    <property type="entry name" value="PseudoU_synth_2"/>
    <property type="match status" value="1"/>
</dbReference>
<dbReference type="RefSeq" id="WP_386094441.1">
    <property type="nucleotide sequence ID" value="NZ_JBHUOZ010000001.1"/>
</dbReference>
<name>A0ABW6A108_9BACT</name>
<dbReference type="PANTHER" id="PTHR21600:SF87">
    <property type="entry name" value="RNA PSEUDOURIDYLATE SYNTHASE DOMAIN-CONTAINING PROTEIN 1"/>
    <property type="match status" value="1"/>
</dbReference>
<dbReference type="NCBIfam" id="TIGR00005">
    <property type="entry name" value="rluA_subfam"/>
    <property type="match status" value="1"/>
</dbReference>
<dbReference type="InterPro" id="IPR020103">
    <property type="entry name" value="PsdUridine_synth_cat_dom_sf"/>
</dbReference>
<dbReference type="EMBL" id="JBHUOZ010000001">
    <property type="protein sequence ID" value="MFD2918395.1"/>
    <property type="molecule type" value="Genomic_DNA"/>
</dbReference>
<dbReference type="GO" id="GO:0016853">
    <property type="term" value="F:isomerase activity"/>
    <property type="evidence" value="ECO:0007669"/>
    <property type="project" value="UniProtKB-KW"/>
</dbReference>
<reference evidence="5" key="1">
    <citation type="journal article" date="2019" name="Int. J. Syst. Evol. Microbiol.">
        <title>The Global Catalogue of Microorganisms (GCM) 10K type strain sequencing project: providing services to taxonomists for standard genome sequencing and annotation.</title>
        <authorList>
            <consortium name="The Broad Institute Genomics Platform"/>
            <consortium name="The Broad Institute Genome Sequencing Center for Infectious Disease"/>
            <person name="Wu L."/>
            <person name="Ma J."/>
        </authorList>
    </citation>
    <scope>NUCLEOTIDE SEQUENCE [LARGE SCALE GENOMIC DNA]</scope>
    <source>
        <strain evidence="5">KCTC 23299</strain>
    </source>
</reference>
<sequence length="242" mass="27208">MKLSQHIIFENDDLVVINKPSGLLSIPDREGKEQSLKALLQQAYGQIFTVHRLDKDTSGVIIFAKNEAAHKFLSQQFEDRQTEKLYNGIVIGEPAPEEGSVDAPIAPHPVKLGMMTIHRSGKAALTDYKVLDSFGTYSWMEFRIHTGRTHQIRIHMKEIGYPLVADELYGDGKPILLSALKPKFKLSKYAEEQPILGRLALHAASLSIILPGNIKQTFVAEAPKDMRATLQQLEKIKQKKKR</sequence>
<accession>A0ABW6A108</accession>
<dbReference type="Proteomes" id="UP001597511">
    <property type="component" value="Unassembled WGS sequence"/>
</dbReference>
<gene>
    <name evidence="4" type="ORF">ACFS6H_01660</name>
</gene>
<keyword evidence="2 4" id="KW-0413">Isomerase</keyword>
<dbReference type="InterPro" id="IPR006225">
    <property type="entry name" value="PsdUridine_synth_RluC/D"/>
</dbReference>
<dbReference type="InterPro" id="IPR050188">
    <property type="entry name" value="RluA_PseudoU_synthase"/>
</dbReference>
<proteinExistence type="inferred from homology"/>
<dbReference type="PROSITE" id="PS01129">
    <property type="entry name" value="PSI_RLU"/>
    <property type="match status" value="1"/>
</dbReference>
<evidence type="ECO:0000256" key="2">
    <source>
        <dbReference type="RuleBase" id="RU362028"/>
    </source>
</evidence>
<dbReference type="CDD" id="cd02869">
    <property type="entry name" value="PseudoU_synth_RluA_like"/>
    <property type="match status" value="1"/>
</dbReference>
<dbReference type="InterPro" id="IPR006145">
    <property type="entry name" value="PsdUridine_synth_RsuA/RluA"/>
</dbReference>
<comment type="function">
    <text evidence="2">Responsible for synthesis of pseudouridine from uracil.</text>
</comment>
<comment type="catalytic activity">
    <reaction evidence="2">
        <text>a uridine in RNA = a pseudouridine in RNA</text>
        <dbReference type="Rhea" id="RHEA:48348"/>
        <dbReference type="Rhea" id="RHEA-COMP:12068"/>
        <dbReference type="Rhea" id="RHEA-COMP:12069"/>
        <dbReference type="ChEBI" id="CHEBI:65314"/>
        <dbReference type="ChEBI" id="CHEBI:65315"/>
    </reaction>
</comment>
<evidence type="ECO:0000313" key="4">
    <source>
        <dbReference type="EMBL" id="MFD2918395.1"/>
    </source>
</evidence>
<comment type="caution">
    <text evidence="4">The sequence shown here is derived from an EMBL/GenBank/DDBJ whole genome shotgun (WGS) entry which is preliminary data.</text>
</comment>
<dbReference type="PANTHER" id="PTHR21600">
    <property type="entry name" value="MITOCHONDRIAL RNA PSEUDOURIDINE SYNTHASE"/>
    <property type="match status" value="1"/>
</dbReference>
<dbReference type="InterPro" id="IPR006224">
    <property type="entry name" value="PsdUridine_synth_RluA-like_CS"/>
</dbReference>
<evidence type="ECO:0000259" key="3">
    <source>
        <dbReference type="Pfam" id="PF00849"/>
    </source>
</evidence>
<dbReference type="SUPFAM" id="SSF55120">
    <property type="entry name" value="Pseudouridine synthase"/>
    <property type="match status" value="1"/>
</dbReference>
<feature type="domain" description="Pseudouridine synthase RsuA/RluA-like" evidence="3">
    <location>
        <begin position="13"/>
        <end position="157"/>
    </location>
</feature>
<keyword evidence="5" id="KW-1185">Reference proteome</keyword>
<evidence type="ECO:0000313" key="5">
    <source>
        <dbReference type="Proteomes" id="UP001597511"/>
    </source>
</evidence>
<dbReference type="EC" id="5.4.99.-" evidence="2"/>